<comment type="caution">
    <text evidence="2">The sequence shown here is derived from an EMBL/GenBank/DDBJ whole genome shotgun (WGS) entry which is preliminary data.</text>
</comment>
<organism evidence="2 3">
    <name type="scientific">Orchesella dallaii</name>
    <dbReference type="NCBI Taxonomy" id="48710"/>
    <lineage>
        <taxon>Eukaryota</taxon>
        <taxon>Metazoa</taxon>
        <taxon>Ecdysozoa</taxon>
        <taxon>Arthropoda</taxon>
        <taxon>Hexapoda</taxon>
        <taxon>Collembola</taxon>
        <taxon>Entomobryomorpha</taxon>
        <taxon>Entomobryoidea</taxon>
        <taxon>Orchesellidae</taxon>
        <taxon>Orchesellinae</taxon>
        <taxon>Orchesella</taxon>
    </lineage>
</organism>
<dbReference type="Proteomes" id="UP001642540">
    <property type="component" value="Unassembled WGS sequence"/>
</dbReference>
<name>A0ABP1SA73_9HEXA</name>
<protein>
    <submittedName>
        <fullName evidence="2">Uncharacterized protein</fullName>
    </submittedName>
</protein>
<proteinExistence type="predicted"/>
<reference evidence="2 3" key="1">
    <citation type="submission" date="2024-08" db="EMBL/GenBank/DDBJ databases">
        <authorList>
            <person name="Cucini C."/>
            <person name="Frati F."/>
        </authorList>
    </citation>
    <scope>NUCLEOTIDE SEQUENCE [LARGE SCALE GENOMIC DNA]</scope>
</reference>
<dbReference type="EMBL" id="CAXLJM020000186">
    <property type="protein sequence ID" value="CAL8149072.1"/>
    <property type="molecule type" value="Genomic_DNA"/>
</dbReference>
<accession>A0ABP1SA73</accession>
<keyword evidence="1" id="KW-1133">Transmembrane helix</keyword>
<sequence length="120" mass="13576">MVKTTRQRTEALSSGHHPVPGPMLGCVVGATIVIDCILNTVLPWIAKLYDMSNKLLKKWRKENAERTGRRWKRQHLEMLLKATKPIGFRVGNVGVIKQETKLCYYQAVLNSFSDLALALN</sequence>
<evidence type="ECO:0000256" key="1">
    <source>
        <dbReference type="SAM" id="Phobius"/>
    </source>
</evidence>
<evidence type="ECO:0000313" key="2">
    <source>
        <dbReference type="EMBL" id="CAL8149072.1"/>
    </source>
</evidence>
<evidence type="ECO:0000313" key="3">
    <source>
        <dbReference type="Proteomes" id="UP001642540"/>
    </source>
</evidence>
<gene>
    <name evidence="2" type="ORF">ODALV1_LOCUS31623</name>
</gene>
<keyword evidence="3" id="KW-1185">Reference proteome</keyword>
<keyword evidence="1" id="KW-0812">Transmembrane</keyword>
<feature type="transmembrane region" description="Helical" evidence="1">
    <location>
        <begin position="22"/>
        <end position="46"/>
    </location>
</feature>
<keyword evidence="1" id="KW-0472">Membrane</keyword>